<dbReference type="Pfam" id="PF01425">
    <property type="entry name" value="Amidase"/>
    <property type="match status" value="1"/>
</dbReference>
<evidence type="ECO:0000313" key="2">
    <source>
        <dbReference type="EMBL" id="MFC5831824.1"/>
    </source>
</evidence>
<evidence type="ECO:0000313" key="3">
    <source>
        <dbReference type="Proteomes" id="UP001596058"/>
    </source>
</evidence>
<dbReference type="EMBL" id="JBHSPA010000070">
    <property type="protein sequence ID" value="MFC5831824.1"/>
    <property type="molecule type" value="Genomic_DNA"/>
</dbReference>
<proteinExistence type="predicted"/>
<dbReference type="InterPro" id="IPR036928">
    <property type="entry name" value="AS_sf"/>
</dbReference>
<protein>
    <submittedName>
        <fullName evidence="2">Amidase</fullName>
    </submittedName>
</protein>
<sequence>MNPPVTLTDAAAALRSGEVTSVALTEQAIAQADRLDGEIGTYVTRFDETALAAAGRADAELAAGVDKGPLHGIPFGVKDIIAAAEGPTTAQSLVQPDWAGKDAPVVARLKAAGAVITGKVTTMEYAIGMVDPSKPFPTPRNPWDTRTWPGGSSSGTGNGVAAGMFLAGLGSDTGGSIRIPAAFCGVSGLMPTFGRVPKSGVAPLGYSLDHVGPLARSARDCAAVLEVIAGFHPSDPDCVDLPLDLPVFGGSLEGVRIGVVREHHFPEGADPAAAPAFEAAMATLTGLGATLSEVKLPYWHEMLTADLITMCAEAFAYHRNDFAERWGDYFAATRAMLARGALISGADYVQAQRVRRVAQDALARMYDDVDVIVCPTASIGAPAYDALTDPEGRLNIDEMFAKTFTGYWDTVGNPVLAVPMGFTESGLPLSLQFAGRPFEEAVILRAGDAYQQATDWHLQVPALAALTAS</sequence>
<dbReference type="InterPro" id="IPR023631">
    <property type="entry name" value="Amidase_dom"/>
</dbReference>
<dbReference type="Gene3D" id="3.90.1300.10">
    <property type="entry name" value="Amidase signature (AS) domain"/>
    <property type="match status" value="1"/>
</dbReference>
<dbReference type="InterPro" id="IPR000120">
    <property type="entry name" value="Amidase"/>
</dbReference>
<comment type="caution">
    <text evidence="2">The sequence shown here is derived from an EMBL/GenBank/DDBJ whole genome shotgun (WGS) entry which is preliminary data.</text>
</comment>
<accession>A0ABW1D3G4</accession>
<keyword evidence="3" id="KW-1185">Reference proteome</keyword>
<dbReference type="PANTHER" id="PTHR11895:SF176">
    <property type="entry name" value="AMIDASE AMID-RELATED"/>
    <property type="match status" value="1"/>
</dbReference>
<evidence type="ECO:0000259" key="1">
    <source>
        <dbReference type="Pfam" id="PF01425"/>
    </source>
</evidence>
<organism evidence="2 3">
    <name type="scientific">Nonomuraea insulae</name>
    <dbReference type="NCBI Taxonomy" id="1616787"/>
    <lineage>
        <taxon>Bacteria</taxon>
        <taxon>Bacillati</taxon>
        <taxon>Actinomycetota</taxon>
        <taxon>Actinomycetes</taxon>
        <taxon>Streptosporangiales</taxon>
        <taxon>Streptosporangiaceae</taxon>
        <taxon>Nonomuraea</taxon>
    </lineage>
</organism>
<dbReference type="Proteomes" id="UP001596058">
    <property type="component" value="Unassembled WGS sequence"/>
</dbReference>
<name>A0ABW1D3G4_9ACTN</name>
<feature type="domain" description="Amidase" evidence="1">
    <location>
        <begin position="24"/>
        <end position="444"/>
    </location>
</feature>
<dbReference type="PANTHER" id="PTHR11895">
    <property type="entry name" value="TRANSAMIDASE"/>
    <property type="match status" value="1"/>
</dbReference>
<gene>
    <name evidence="2" type="ORF">ACFPZ3_48930</name>
</gene>
<dbReference type="SUPFAM" id="SSF75304">
    <property type="entry name" value="Amidase signature (AS) enzymes"/>
    <property type="match status" value="1"/>
</dbReference>
<reference evidence="3" key="1">
    <citation type="journal article" date="2019" name="Int. J. Syst. Evol. Microbiol.">
        <title>The Global Catalogue of Microorganisms (GCM) 10K type strain sequencing project: providing services to taxonomists for standard genome sequencing and annotation.</title>
        <authorList>
            <consortium name="The Broad Institute Genomics Platform"/>
            <consortium name="The Broad Institute Genome Sequencing Center for Infectious Disease"/>
            <person name="Wu L."/>
            <person name="Ma J."/>
        </authorList>
    </citation>
    <scope>NUCLEOTIDE SEQUENCE [LARGE SCALE GENOMIC DNA]</scope>
    <source>
        <strain evidence="3">CCUG 53903</strain>
    </source>
</reference>
<dbReference type="RefSeq" id="WP_379521283.1">
    <property type="nucleotide sequence ID" value="NZ_JBHSPA010000070.1"/>
</dbReference>